<dbReference type="SUPFAM" id="SSF143422">
    <property type="entry name" value="Transposase IS200-like"/>
    <property type="match status" value="1"/>
</dbReference>
<name>A5IJ07_THEP1</name>
<dbReference type="GO" id="GO:0006313">
    <property type="term" value="P:DNA transposition"/>
    <property type="evidence" value="ECO:0007669"/>
    <property type="project" value="InterPro"/>
</dbReference>
<dbReference type="AlphaFoldDB" id="A5IJ07"/>
<dbReference type="Proteomes" id="UP000006558">
    <property type="component" value="Chromosome"/>
</dbReference>
<reference evidence="2 3" key="2">
    <citation type="journal article" date="2009" name="Proc. Natl. Acad. Sci. U.S.A.">
        <title>On the chimeric nature, thermophilic origin, and phylogenetic placement of the Thermotogales.</title>
        <authorList>
            <person name="Zhaxybayeva O."/>
            <person name="Swithers K.S."/>
            <person name="Lapierre P."/>
            <person name="Fournier G.P."/>
            <person name="Bickhart D.M."/>
            <person name="DeBoy R.T."/>
            <person name="Nelson K.E."/>
            <person name="Nesbo C.L."/>
            <person name="Doolittle W.F."/>
            <person name="Gogarten J.P."/>
            <person name="Noll K.M."/>
        </authorList>
    </citation>
    <scope>NUCLEOTIDE SEQUENCE [LARGE SCALE GENOMIC DNA]</scope>
    <source>
        <strain evidence="3">ATCC BAA-488 / DSM 13995 / JCM 10881 / RKU-1</strain>
    </source>
</reference>
<evidence type="ECO:0000259" key="1">
    <source>
        <dbReference type="SMART" id="SM01321"/>
    </source>
</evidence>
<accession>A5IJ07</accession>
<evidence type="ECO:0000313" key="2">
    <source>
        <dbReference type="EMBL" id="ABQ46180.1"/>
    </source>
</evidence>
<sequence>MHIKKTRWSHYNLNYHFVWIPKYRRKILVGSIAEELERILRNTAKQHGIEILALSIQPDHVYLFVSAPPRFSPAEIANLFKGVSARKLLEKFPELRTKEGLWARSYYVGTAGDVSEETIRRYIEECQDV</sequence>
<proteinExistence type="predicted"/>
<dbReference type="Pfam" id="PF01797">
    <property type="entry name" value="Y1_Tnp"/>
    <property type="match status" value="1"/>
</dbReference>
<dbReference type="eggNOG" id="COG1943">
    <property type="taxonomic scope" value="Bacteria"/>
</dbReference>
<reference evidence="3" key="1">
    <citation type="submission" date="2007-05" db="EMBL/GenBank/DDBJ databases">
        <title>Complete sequence of Thermotoga petrophila RKU-1.</title>
        <authorList>
            <consortium name="US DOE Joint Genome Institute"/>
            <person name="Copeland A."/>
            <person name="Lucas S."/>
            <person name="Lapidus A."/>
            <person name="Barry K."/>
            <person name="Glavina del Rio T."/>
            <person name="Dalin E."/>
            <person name="Tice H."/>
            <person name="Pitluck S."/>
            <person name="Sims D."/>
            <person name="Brettin T."/>
            <person name="Bruce D."/>
            <person name="Detter J.C."/>
            <person name="Han C."/>
            <person name="Tapia R."/>
            <person name="Schmutz J."/>
            <person name="Larimer F."/>
            <person name="Land M."/>
            <person name="Hauser L."/>
            <person name="Kyrpides N."/>
            <person name="Mikhailova N."/>
            <person name="Nelson K."/>
            <person name="Gogarten J.P."/>
            <person name="Noll K."/>
            <person name="Richardson P."/>
        </authorList>
    </citation>
    <scope>NUCLEOTIDE SEQUENCE [LARGE SCALE GENOMIC DNA]</scope>
    <source>
        <strain evidence="3">ATCC BAA-488 / DSM 13995 / JCM 10881 / RKU-1</strain>
    </source>
</reference>
<dbReference type="InterPro" id="IPR036515">
    <property type="entry name" value="Transposase_17_sf"/>
</dbReference>
<dbReference type="GO" id="GO:0003677">
    <property type="term" value="F:DNA binding"/>
    <property type="evidence" value="ECO:0007669"/>
    <property type="project" value="InterPro"/>
</dbReference>
<dbReference type="SMART" id="SM01321">
    <property type="entry name" value="Y1_Tnp"/>
    <property type="match status" value="1"/>
</dbReference>
<protein>
    <submittedName>
        <fullName evidence="2">Transposase IS200-family protein</fullName>
    </submittedName>
</protein>
<dbReference type="PANTHER" id="PTHR33360">
    <property type="entry name" value="TRANSPOSASE FOR INSERTION SEQUENCE ELEMENT IS200"/>
    <property type="match status" value="1"/>
</dbReference>
<dbReference type="GO" id="GO:0004803">
    <property type="term" value="F:transposase activity"/>
    <property type="evidence" value="ECO:0007669"/>
    <property type="project" value="InterPro"/>
</dbReference>
<dbReference type="RefSeq" id="WP_011942843.1">
    <property type="nucleotide sequence ID" value="NC_009486.1"/>
</dbReference>
<gene>
    <name evidence="2" type="ordered locus">Tpet_0151</name>
</gene>
<dbReference type="NCBIfam" id="NF033573">
    <property type="entry name" value="transpos_IS200"/>
    <property type="match status" value="1"/>
</dbReference>
<dbReference type="Gene3D" id="3.30.70.1290">
    <property type="entry name" value="Transposase IS200-like"/>
    <property type="match status" value="1"/>
</dbReference>
<dbReference type="EMBL" id="CP000702">
    <property type="protein sequence ID" value="ABQ46180.1"/>
    <property type="molecule type" value="Genomic_DNA"/>
</dbReference>
<dbReference type="PANTHER" id="PTHR33360:SF2">
    <property type="entry name" value="TRANSPOSASE FOR INSERTION SEQUENCE ELEMENT IS200"/>
    <property type="match status" value="1"/>
</dbReference>
<feature type="domain" description="Transposase IS200-like" evidence="1">
    <location>
        <begin position="10"/>
        <end position="126"/>
    </location>
</feature>
<dbReference type="InterPro" id="IPR002686">
    <property type="entry name" value="Transposase_17"/>
</dbReference>
<evidence type="ECO:0000313" key="3">
    <source>
        <dbReference type="Proteomes" id="UP000006558"/>
    </source>
</evidence>
<dbReference type="STRING" id="390874.Tpet_0151"/>
<dbReference type="KEGG" id="tpt:Tpet_0151"/>
<dbReference type="HOGENOM" id="CLU_101320_2_0_0"/>
<organism evidence="2 3">
    <name type="scientific">Thermotoga petrophila (strain ATCC BAA-488 / DSM 13995 / JCM 10881 / RKU-1)</name>
    <dbReference type="NCBI Taxonomy" id="390874"/>
    <lineage>
        <taxon>Bacteria</taxon>
        <taxon>Thermotogati</taxon>
        <taxon>Thermotogota</taxon>
        <taxon>Thermotogae</taxon>
        <taxon>Thermotogales</taxon>
        <taxon>Thermotogaceae</taxon>
        <taxon>Thermotoga</taxon>
    </lineage>
</organism>